<keyword evidence="2" id="KW-1133">Transmembrane helix</keyword>
<feature type="transmembrane region" description="Helical" evidence="2">
    <location>
        <begin position="12"/>
        <end position="32"/>
    </location>
</feature>
<evidence type="ECO:0000256" key="1">
    <source>
        <dbReference type="ARBA" id="ARBA00006464"/>
    </source>
</evidence>
<dbReference type="PANTHER" id="PTHR30576">
    <property type="entry name" value="COLANIC BIOSYNTHESIS UDP-GLUCOSE LIPID CARRIER TRANSFERASE"/>
    <property type="match status" value="1"/>
</dbReference>
<name>A0ABW3D8Y8_9BACL</name>
<evidence type="ECO:0000256" key="2">
    <source>
        <dbReference type="SAM" id="Phobius"/>
    </source>
</evidence>
<evidence type="ECO:0000259" key="3">
    <source>
        <dbReference type="Pfam" id="PF02397"/>
    </source>
</evidence>
<keyword evidence="2" id="KW-0812">Transmembrane</keyword>
<keyword evidence="4" id="KW-0808">Transferase</keyword>
<evidence type="ECO:0000313" key="5">
    <source>
        <dbReference type="Proteomes" id="UP001597120"/>
    </source>
</evidence>
<dbReference type="GO" id="GO:0016740">
    <property type="term" value="F:transferase activity"/>
    <property type="evidence" value="ECO:0007669"/>
    <property type="project" value="UniProtKB-KW"/>
</dbReference>
<comment type="similarity">
    <text evidence="1">Belongs to the bacterial sugar transferase family.</text>
</comment>
<dbReference type="RefSeq" id="WP_144936331.1">
    <property type="nucleotide sequence ID" value="NZ_JBHTIU010000022.1"/>
</dbReference>
<keyword evidence="2" id="KW-0472">Membrane</keyword>
<organism evidence="4 5">
    <name type="scientific">Paenibacillus residui</name>
    <dbReference type="NCBI Taxonomy" id="629724"/>
    <lineage>
        <taxon>Bacteria</taxon>
        <taxon>Bacillati</taxon>
        <taxon>Bacillota</taxon>
        <taxon>Bacilli</taxon>
        <taxon>Bacillales</taxon>
        <taxon>Paenibacillaceae</taxon>
        <taxon>Paenibacillus</taxon>
    </lineage>
</organism>
<dbReference type="PANTHER" id="PTHR30576:SF8">
    <property type="entry name" value="UNDECAPRENYL-PHOSPHATE GALACTOSE PHOSPHOTRANSFERASE"/>
    <property type="match status" value="1"/>
</dbReference>
<reference evidence="5" key="1">
    <citation type="journal article" date="2019" name="Int. J. Syst. Evol. Microbiol.">
        <title>The Global Catalogue of Microorganisms (GCM) 10K type strain sequencing project: providing services to taxonomists for standard genome sequencing and annotation.</title>
        <authorList>
            <consortium name="The Broad Institute Genomics Platform"/>
            <consortium name="The Broad Institute Genome Sequencing Center for Infectious Disease"/>
            <person name="Wu L."/>
            <person name="Ma J."/>
        </authorList>
    </citation>
    <scope>NUCLEOTIDE SEQUENCE [LARGE SCALE GENOMIC DNA]</scope>
    <source>
        <strain evidence="5">CCUG 57263</strain>
    </source>
</reference>
<comment type="caution">
    <text evidence="4">The sequence shown here is derived from an EMBL/GenBank/DDBJ whole genome shotgun (WGS) entry which is preliminary data.</text>
</comment>
<protein>
    <submittedName>
        <fullName evidence="4">Sugar transferase</fullName>
    </submittedName>
</protein>
<feature type="domain" description="Bacterial sugar transferase" evidence="3">
    <location>
        <begin position="4"/>
        <end position="179"/>
    </location>
</feature>
<accession>A0ABW3D8Y8</accession>
<dbReference type="EMBL" id="JBHTIU010000022">
    <property type="protein sequence ID" value="MFD0868714.1"/>
    <property type="molecule type" value="Genomic_DNA"/>
</dbReference>
<keyword evidence="5" id="KW-1185">Reference proteome</keyword>
<gene>
    <name evidence="4" type="ORF">ACFQ03_06095</name>
</gene>
<evidence type="ECO:0000313" key="4">
    <source>
        <dbReference type="EMBL" id="MFD0868714.1"/>
    </source>
</evidence>
<dbReference type="Proteomes" id="UP001597120">
    <property type="component" value="Unassembled WGS sequence"/>
</dbReference>
<dbReference type="Pfam" id="PF02397">
    <property type="entry name" value="Bac_transf"/>
    <property type="match status" value="1"/>
</dbReference>
<dbReference type="InterPro" id="IPR003362">
    <property type="entry name" value="Bact_transf"/>
</dbReference>
<proteinExistence type="inferred from homology"/>
<sequence>MFIKRTLDLAISIAALLALSVLMIFIALCIYIRMGRPIFYTQIRAGQGGQPFKIIKFRTMRNEMTKDGVKLTNEERVTKLGKILRKYSLDELPQLFNIIKGDISIVGPRPLLMDYVPLYNGEQARRLEVKPGLTGWAQVNGRNTLTWEEKFALDVWYVNHQSLWLDLKIIILTFVKVIKSDGVNQSNEVIVQRFTGSKEV</sequence>